<dbReference type="AlphaFoldDB" id="A0A388T925"/>
<accession>A0A388T925</accession>
<protein>
    <submittedName>
        <fullName evidence="1">Uncharacterized protein</fullName>
    </submittedName>
</protein>
<proteinExistence type="predicted"/>
<comment type="caution">
    <text evidence="1">The sequence shown here is derived from an EMBL/GenBank/DDBJ whole genome shotgun (WGS) entry which is preliminary data.</text>
</comment>
<evidence type="ECO:0000313" key="2">
    <source>
        <dbReference type="Proteomes" id="UP000265354"/>
    </source>
</evidence>
<dbReference type="Proteomes" id="UP000265354">
    <property type="component" value="Unassembled WGS sequence"/>
</dbReference>
<evidence type="ECO:0000313" key="1">
    <source>
        <dbReference type="EMBL" id="GBQ04155.1"/>
    </source>
</evidence>
<organism evidence="1 2">
    <name type="scientific">Streptomyces spongiicola</name>
    <dbReference type="NCBI Taxonomy" id="1690221"/>
    <lineage>
        <taxon>Bacteria</taxon>
        <taxon>Bacillati</taxon>
        <taxon>Actinomycetota</taxon>
        <taxon>Actinomycetes</taxon>
        <taxon>Kitasatosporales</taxon>
        <taxon>Streptomycetaceae</taxon>
        <taxon>Streptomyces</taxon>
    </lineage>
</organism>
<dbReference type="EMBL" id="BGZL01000029">
    <property type="protein sequence ID" value="GBQ04155.1"/>
    <property type="molecule type" value="Genomic_DNA"/>
</dbReference>
<reference evidence="1 2" key="1">
    <citation type="submission" date="2018-07" db="EMBL/GenBank/DDBJ databases">
        <title>Whole Genome Shotgun Sequence of Streptomyces spongiicola strain 531S.</title>
        <authorList>
            <person name="Dohra H."/>
            <person name="Kodani S."/>
        </authorList>
    </citation>
    <scope>NUCLEOTIDE SEQUENCE [LARGE SCALE GENOMIC DNA]</scope>
    <source>
        <strain evidence="1 2">531S</strain>
    </source>
</reference>
<gene>
    <name evidence="1" type="ORF">SSP531S_56470</name>
</gene>
<name>A0A388T925_9ACTN</name>
<sequence>MNEPTAVLLDGLSGPLRVLQLLVVDFGHLPAPYASVSPVYPDVLSLRLHDDLGVFELWRDALGIPGEAVSCGVQSAGSVRVLEARGEYAGTVVELTGFSEIPAPVLVGGAA</sequence>
<dbReference type="RefSeq" id="WP_116429049.1">
    <property type="nucleotide sequence ID" value="NZ_BGZL01000029.1"/>
</dbReference>